<dbReference type="AlphaFoldDB" id="D6SLV7"/>
<feature type="coiled-coil region" evidence="7">
    <location>
        <begin position="36"/>
        <end position="131"/>
    </location>
</feature>
<comment type="caution">
    <text evidence="8">The sequence shown here is derived from an EMBL/GenBank/DDBJ whole genome shotgun (WGS) entry which is preliminary data.</text>
</comment>
<comment type="similarity">
    <text evidence="2">Belongs to the DivIVA family.</text>
</comment>
<dbReference type="GO" id="GO:0005737">
    <property type="term" value="C:cytoplasm"/>
    <property type="evidence" value="ECO:0007669"/>
    <property type="project" value="UniProtKB-SubCell"/>
</dbReference>
<evidence type="ECO:0000256" key="2">
    <source>
        <dbReference type="ARBA" id="ARBA00009008"/>
    </source>
</evidence>
<evidence type="ECO:0000313" key="9">
    <source>
        <dbReference type="Proteomes" id="UP000005496"/>
    </source>
</evidence>
<reference evidence="8" key="1">
    <citation type="submission" date="2010-05" db="EMBL/GenBank/DDBJ databases">
        <title>The draft genome of Desulfonatronospira thiodismutans ASO3-1.</title>
        <authorList>
            <consortium name="US DOE Joint Genome Institute (JGI-PGF)"/>
            <person name="Lucas S."/>
            <person name="Copeland A."/>
            <person name="Lapidus A."/>
            <person name="Cheng J.-F."/>
            <person name="Bruce D."/>
            <person name="Goodwin L."/>
            <person name="Pitluck S."/>
            <person name="Chertkov O."/>
            <person name="Brettin T."/>
            <person name="Detter J.C."/>
            <person name="Han C."/>
            <person name="Land M.L."/>
            <person name="Hauser L."/>
            <person name="Kyrpides N."/>
            <person name="Mikhailova N."/>
            <person name="Muyzer G."/>
            <person name="Woyke T."/>
        </authorList>
    </citation>
    <scope>NUCLEOTIDE SEQUENCE [LARGE SCALE GENOMIC DNA]</scope>
    <source>
        <strain evidence="8">ASO3-1</strain>
    </source>
</reference>
<keyword evidence="9" id="KW-1185">Reference proteome</keyword>
<dbReference type="EMBL" id="ACJN02000001">
    <property type="protein sequence ID" value="EFI35668.1"/>
    <property type="molecule type" value="Genomic_DNA"/>
</dbReference>
<evidence type="ECO:0000256" key="1">
    <source>
        <dbReference type="ARBA" id="ARBA00004496"/>
    </source>
</evidence>
<dbReference type="eggNOG" id="COG3599">
    <property type="taxonomic scope" value="Bacteria"/>
</dbReference>
<dbReference type="Proteomes" id="UP000005496">
    <property type="component" value="Unassembled WGS sequence"/>
</dbReference>
<dbReference type="NCBIfam" id="TIGR03544">
    <property type="entry name" value="DivI1A_domain"/>
    <property type="match status" value="1"/>
</dbReference>
<evidence type="ECO:0000256" key="5">
    <source>
        <dbReference type="ARBA" id="ARBA00023054"/>
    </source>
</evidence>
<keyword evidence="4" id="KW-0132">Cell division</keyword>
<evidence type="ECO:0000256" key="3">
    <source>
        <dbReference type="ARBA" id="ARBA00022490"/>
    </source>
</evidence>
<proteinExistence type="inferred from homology"/>
<dbReference type="Gene3D" id="6.10.250.660">
    <property type="match status" value="1"/>
</dbReference>
<dbReference type="OrthoDB" id="5198800at2"/>
<keyword evidence="6" id="KW-0131">Cell cycle</keyword>
<dbReference type="PANTHER" id="PTHR35794">
    <property type="entry name" value="CELL DIVISION PROTEIN DIVIVA"/>
    <property type="match status" value="1"/>
</dbReference>
<sequence>MDISKIDILNKKFSTSLFGYKKNDVEMFLQEVADYVGELAEKKSQLDQEIKHLEEKLQEHRSREEVLQNTLLTTQKMTDDIKANANKQAKVIVQEAQSKAEDILRQAHKRLAQIHEDISELKKQRAHFEIKLRSMIESHLKLLESHDEEHLHLEEAESKLKFLQKS</sequence>
<evidence type="ECO:0000256" key="6">
    <source>
        <dbReference type="ARBA" id="ARBA00023306"/>
    </source>
</evidence>
<dbReference type="InterPro" id="IPR007793">
    <property type="entry name" value="DivIVA_fam"/>
</dbReference>
<evidence type="ECO:0000313" key="8">
    <source>
        <dbReference type="EMBL" id="EFI35668.1"/>
    </source>
</evidence>
<comment type="subcellular location">
    <subcellularLocation>
        <location evidence="1">Cytoplasm</location>
    </subcellularLocation>
</comment>
<protein>
    <submittedName>
        <fullName evidence="8">DivIVA domain protein</fullName>
    </submittedName>
</protein>
<evidence type="ECO:0000256" key="4">
    <source>
        <dbReference type="ARBA" id="ARBA00022618"/>
    </source>
</evidence>
<keyword evidence="5 7" id="KW-0175">Coiled coil</keyword>
<organism evidence="8 9">
    <name type="scientific">Desulfonatronospira thiodismutans ASO3-1</name>
    <dbReference type="NCBI Taxonomy" id="555779"/>
    <lineage>
        <taxon>Bacteria</taxon>
        <taxon>Pseudomonadati</taxon>
        <taxon>Thermodesulfobacteriota</taxon>
        <taxon>Desulfovibrionia</taxon>
        <taxon>Desulfovibrionales</taxon>
        <taxon>Desulfonatronovibrionaceae</taxon>
        <taxon>Desulfonatronospira</taxon>
    </lineage>
</organism>
<name>D6SLV7_9BACT</name>
<evidence type="ECO:0000256" key="7">
    <source>
        <dbReference type="SAM" id="Coils"/>
    </source>
</evidence>
<keyword evidence="3" id="KW-0963">Cytoplasm</keyword>
<dbReference type="Pfam" id="PF05103">
    <property type="entry name" value="DivIVA"/>
    <property type="match status" value="1"/>
</dbReference>
<dbReference type="Gene3D" id="1.20.5.620">
    <property type="entry name" value="F1F0 ATP synthase subunit B, membrane domain"/>
    <property type="match status" value="1"/>
</dbReference>
<accession>D6SLV7</accession>
<gene>
    <name evidence="8" type="ORF">Dthio_PD3097</name>
</gene>
<dbReference type="GO" id="GO:0051301">
    <property type="term" value="P:cell division"/>
    <property type="evidence" value="ECO:0007669"/>
    <property type="project" value="UniProtKB-KW"/>
</dbReference>
<dbReference type="InterPro" id="IPR019933">
    <property type="entry name" value="DivIVA_domain"/>
</dbReference>
<dbReference type="PANTHER" id="PTHR35794:SF2">
    <property type="entry name" value="CELL DIVISION PROTEIN DIVIVA"/>
    <property type="match status" value="1"/>
</dbReference>
<dbReference type="RefSeq" id="WP_008868797.1">
    <property type="nucleotide sequence ID" value="NZ_ACJN02000001.1"/>
</dbReference>